<proteinExistence type="predicted"/>
<organism evidence="1 2">
    <name type="scientific">Phaeosphaeria nodorum (strain SN15 / ATCC MYA-4574 / FGSC 10173)</name>
    <name type="common">Glume blotch fungus</name>
    <name type="synonym">Parastagonospora nodorum</name>
    <dbReference type="NCBI Taxonomy" id="321614"/>
    <lineage>
        <taxon>Eukaryota</taxon>
        <taxon>Fungi</taxon>
        <taxon>Dikarya</taxon>
        <taxon>Ascomycota</taxon>
        <taxon>Pezizomycotina</taxon>
        <taxon>Dothideomycetes</taxon>
        <taxon>Pleosporomycetidae</taxon>
        <taxon>Pleosporales</taxon>
        <taxon>Pleosporineae</taxon>
        <taxon>Phaeosphaeriaceae</taxon>
        <taxon>Parastagonospora</taxon>
    </lineage>
</organism>
<evidence type="ECO:0000313" key="2">
    <source>
        <dbReference type="Proteomes" id="UP000663193"/>
    </source>
</evidence>
<evidence type="ECO:0000313" key="1">
    <source>
        <dbReference type="EMBL" id="QRD01207.1"/>
    </source>
</evidence>
<reference evidence="2" key="1">
    <citation type="journal article" date="2021" name="BMC Genomics">
        <title>Chromosome-level genome assembly and manually-curated proteome of model necrotroph Parastagonospora nodorum Sn15 reveals a genome-wide trove of candidate effector homologs, and redundancy of virulence-related functions within an accessory chromosome.</title>
        <authorList>
            <person name="Bertazzoni S."/>
            <person name="Jones D.A.B."/>
            <person name="Phan H.T."/>
            <person name="Tan K.-C."/>
            <person name="Hane J.K."/>
        </authorList>
    </citation>
    <scope>NUCLEOTIDE SEQUENCE [LARGE SCALE GENOMIC DNA]</scope>
    <source>
        <strain evidence="2">SN15 / ATCC MYA-4574 / FGSC 10173)</strain>
    </source>
</reference>
<accession>A0A7U2I630</accession>
<dbReference type="VEuPathDB" id="FungiDB:JI435_416320"/>
<keyword evidence="2" id="KW-1185">Reference proteome</keyword>
<sequence>MISELELCTCVKPGCCQKLIRGPTSRFSKSCRLASMQALFFQLIRIAPHPQGSMQGDQCLPNELDWSAIQAEKL</sequence>
<dbReference type="Proteomes" id="UP000663193">
    <property type="component" value="Chromosome 12"/>
</dbReference>
<gene>
    <name evidence="1" type="ORF">JI435_416320</name>
</gene>
<protein>
    <submittedName>
        <fullName evidence="1">Uncharacterized protein</fullName>
    </submittedName>
</protein>
<dbReference type="AlphaFoldDB" id="A0A7U2I630"/>
<dbReference type="EMBL" id="CP069034">
    <property type="protein sequence ID" value="QRD01207.1"/>
    <property type="molecule type" value="Genomic_DNA"/>
</dbReference>
<name>A0A7U2I630_PHANO</name>